<dbReference type="Pfam" id="PF01113">
    <property type="entry name" value="DapB_N"/>
    <property type="match status" value="1"/>
</dbReference>
<evidence type="ECO:0000256" key="2">
    <source>
        <dbReference type="ARBA" id="ARBA00022490"/>
    </source>
</evidence>
<dbReference type="PIRSF" id="PIRSF000161">
    <property type="entry name" value="DHPR"/>
    <property type="match status" value="1"/>
</dbReference>
<dbReference type="InterPro" id="IPR022663">
    <property type="entry name" value="DapB_C"/>
</dbReference>
<feature type="domain" description="Dihydrodipicolinate reductase C-terminal" evidence="15">
    <location>
        <begin position="101"/>
        <end position="224"/>
    </location>
</feature>
<dbReference type="Pfam" id="PF05173">
    <property type="entry name" value="DapB_C"/>
    <property type="match status" value="1"/>
</dbReference>
<comment type="similarity">
    <text evidence="1">Belongs to the DapB family.</text>
</comment>
<protein>
    <recommendedName>
        <fullName evidence="10 13">4-hydroxy-tetrahydrodipicolinate reductase</fullName>
        <ecNumber evidence="10 13">1.17.1.8</ecNumber>
    </recommendedName>
</protein>
<gene>
    <name evidence="16" type="ORF">CZ674_07110</name>
</gene>
<dbReference type="SUPFAM" id="SSF55347">
    <property type="entry name" value="Glyceraldehyde-3-phosphate dehydrogenase-like, C-terminal domain"/>
    <property type="match status" value="1"/>
</dbReference>
<dbReference type="InterPro" id="IPR000846">
    <property type="entry name" value="DapB_N"/>
</dbReference>
<dbReference type="GO" id="GO:0019877">
    <property type="term" value="P:diaminopimelate biosynthetic process"/>
    <property type="evidence" value="ECO:0007669"/>
    <property type="project" value="UniProtKB-KW"/>
</dbReference>
<evidence type="ECO:0000256" key="11">
    <source>
        <dbReference type="ARBA" id="ARBA00049080"/>
    </source>
</evidence>
<dbReference type="OrthoDB" id="9790352at2"/>
<evidence type="ECO:0000256" key="7">
    <source>
        <dbReference type="ARBA" id="ARBA00023027"/>
    </source>
</evidence>
<evidence type="ECO:0000313" key="17">
    <source>
        <dbReference type="Proteomes" id="UP000195787"/>
    </source>
</evidence>
<evidence type="ECO:0000256" key="3">
    <source>
        <dbReference type="ARBA" id="ARBA00022605"/>
    </source>
</evidence>
<evidence type="ECO:0000256" key="10">
    <source>
        <dbReference type="ARBA" id="ARBA00038983"/>
    </source>
</evidence>
<comment type="catalytic activity">
    <reaction evidence="11">
        <text>(S)-2,3,4,5-tetrahydrodipicolinate + NADP(+) + H2O = (2S,4S)-4-hydroxy-2,3,4,5-tetrahydrodipicolinate + NADPH + H(+)</text>
        <dbReference type="Rhea" id="RHEA:35331"/>
        <dbReference type="ChEBI" id="CHEBI:15377"/>
        <dbReference type="ChEBI" id="CHEBI:15378"/>
        <dbReference type="ChEBI" id="CHEBI:16845"/>
        <dbReference type="ChEBI" id="CHEBI:57783"/>
        <dbReference type="ChEBI" id="CHEBI:58349"/>
        <dbReference type="ChEBI" id="CHEBI:67139"/>
        <dbReference type="EC" id="1.17.1.8"/>
    </reaction>
</comment>
<dbReference type="EC" id="1.17.1.8" evidence="10 13"/>
<dbReference type="PANTHER" id="PTHR20836">
    <property type="entry name" value="DIHYDRODIPICOLINATE REDUCTASE"/>
    <property type="match status" value="1"/>
</dbReference>
<evidence type="ECO:0000256" key="6">
    <source>
        <dbReference type="ARBA" id="ARBA00023002"/>
    </source>
</evidence>
<evidence type="ECO:0000256" key="8">
    <source>
        <dbReference type="ARBA" id="ARBA00023154"/>
    </source>
</evidence>
<keyword evidence="7" id="KW-0520">NAD</keyword>
<dbReference type="Proteomes" id="UP000195787">
    <property type="component" value="Unassembled WGS sequence"/>
</dbReference>
<evidence type="ECO:0000256" key="1">
    <source>
        <dbReference type="ARBA" id="ARBA00006642"/>
    </source>
</evidence>
<dbReference type="EMBL" id="FUHU01000028">
    <property type="protein sequence ID" value="SJM60301.1"/>
    <property type="molecule type" value="Genomic_DNA"/>
</dbReference>
<dbReference type="FunFam" id="3.30.360.10:FF:000009">
    <property type="entry name" value="4-hydroxy-tetrahydrodipicolinate reductase"/>
    <property type="match status" value="1"/>
</dbReference>
<evidence type="ECO:0000313" key="16">
    <source>
        <dbReference type="EMBL" id="SJM60301.1"/>
    </source>
</evidence>
<dbReference type="GO" id="GO:0008839">
    <property type="term" value="F:4-hydroxy-tetrahydrodipicolinate reductase"/>
    <property type="evidence" value="ECO:0007669"/>
    <property type="project" value="UniProtKB-UniRule"/>
</dbReference>
<dbReference type="Gene3D" id="3.30.360.10">
    <property type="entry name" value="Dihydrodipicolinate Reductase, domain 2"/>
    <property type="match status" value="1"/>
</dbReference>
<dbReference type="InterPro" id="IPR023940">
    <property type="entry name" value="DHDPR_bac"/>
</dbReference>
<keyword evidence="17" id="KW-1185">Reference proteome</keyword>
<keyword evidence="3" id="KW-0028">Amino-acid biosynthesis</keyword>
<reference evidence="16 17" key="1">
    <citation type="submission" date="2017-02" db="EMBL/GenBank/DDBJ databases">
        <authorList>
            <person name="Peterson S.W."/>
        </authorList>
    </citation>
    <scope>NUCLEOTIDE SEQUENCE [LARGE SCALE GENOMIC DNA]</scope>
    <source>
        <strain evidence="16 17">LMG 22410</strain>
    </source>
</reference>
<dbReference type="GO" id="GO:0005829">
    <property type="term" value="C:cytosol"/>
    <property type="evidence" value="ECO:0007669"/>
    <property type="project" value="TreeGrafter"/>
</dbReference>
<dbReference type="NCBIfam" id="TIGR00036">
    <property type="entry name" value="dapB"/>
    <property type="match status" value="1"/>
</dbReference>
<name>A0A1R4FWS8_9MICO</name>
<dbReference type="SUPFAM" id="SSF51735">
    <property type="entry name" value="NAD(P)-binding Rossmann-fold domains"/>
    <property type="match status" value="1"/>
</dbReference>
<comment type="catalytic activity">
    <reaction evidence="12">
        <text>(S)-2,3,4,5-tetrahydrodipicolinate + NAD(+) + H2O = (2S,4S)-4-hydroxy-2,3,4,5-tetrahydrodipicolinate + NADH + H(+)</text>
        <dbReference type="Rhea" id="RHEA:35323"/>
        <dbReference type="ChEBI" id="CHEBI:15377"/>
        <dbReference type="ChEBI" id="CHEBI:15378"/>
        <dbReference type="ChEBI" id="CHEBI:16845"/>
        <dbReference type="ChEBI" id="CHEBI:57540"/>
        <dbReference type="ChEBI" id="CHEBI:57945"/>
        <dbReference type="ChEBI" id="CHEBI:67139"/>
        <dbReference type="EC" id="1.17.1.8"/>
    </reaction>
</comment>
<organism evidence="16 17">
    <name type="scientific">Agrococcus casei LMG 22410</name>
    <dbReference type="NCBI Taxonomy" id="1255656"/>
    <lineage>
        <taxon>Bacteria</taxon>
        <taxon>Bacillati</taxon>
        <taxon>Actinomycetota</taxon>
        <taxon>Actinomycetes</taxon>
        <taxon>Micrococcales</taxon>
        <taxon>Microbacteriaceae</taxon>
        <taxon>Agrococcus</taxon>
    </lineage>
</organism>
<dbReference type="Gene3D" id="3.40.50.720">
    <property type="entry name" value="NAD(P)-binding Rossmann-like Domain"/>
    <property type="match status" value="1"/>
</dbReference>
<dbReference type="PROSITE" id="PS01298">
    <property type="entry name" value="DAPB"/>
    <property type="match status" value="1"/>
</dbReference>
<keyword evidence="6 16" id="KW-0560">Oxidoreductase</keyword>
<evidence type="ECO:0000256" key="12">
    <source>
        <dbReference type="ARBA" id="ARBA00049396"/>
    </source>
</evidence>
<keyword evidence="4" id="KW-0521">NADP</keyword>
<evidence type="ECO:0000256" key="5">
    <source>
        <dbReference type="ARBA" id="ARBA00022915"/>
    </source>
</evidence>
<sequence length="233" mass="24236">MGVAGATGRLGQVAVRVIESAPGLSAVELDSHGDISLDGVDMVFDATVFAASQRIVRVAVEAGIPIVVATSGWSAERVSQLQSDGASGVRIVPNFSIGSVIGTHLATVAARHFDYAEIIETHHESKRDAPSGTATRTAERIAEVRRQHVPTPDEPGRGAVVDTVPVHAVRMPGVAARQEVVFGGLGETLTIAHNTVSSDSYRAGILLAIQAERVDGVAVGLDDLLGLEAQRPS</sequence>
<evidence type="ECO:0000256" key="9">
    <source>
        <dbReference type="ARBA" id="ARBA00037922"/>
    </source>
</evidence>
<evidence type="ECO:0000256" key="4">
    <source>
        <dbReference type="ARBA" id="ARBA00022857"/>
    </source>
</evidence>
<dbReference type="PANTHER" id="PTHR20836:SF0">
    <property type="entry name" value="4-HYDROXY-TETRAHYDRODIPICOLINATE REDUCTASE 1, CHLOROPLASTIC-RELATED"/>
    <property type="match status" value="1"/>
</dbReference>
<dbReference type="InterPro" id="IPR036291">
    <property type="entry name" value="NAD(P)-bd_dom_sf"/>
</dbReference>
<dbReference type="AlphaFoldDB" id="A0A1R4FWS8"/>
<dbReference type="InterPro" id="IPR022664">
    <property type="entry name" value="DapB_N_CS"/>
</dbReference>
<dbReference type="GO" id="GO:0009089">
    <property type="term" value="P:lysine biosynthetic process via diaminopimelate"/>
    <property type="evidence" value="ECO:0007669"/>
    <property type="project" value="UniProtKB-UniRule"/>
</dbReference>
<evidence type="ECO:0000259" key="15">
    <source>
        <dbReference type="Pfam" id="PF05173"/>
    </source>
</evidence>
<evidence type="ECO:0000256" key="13">
    <source>
        <dbReference type="NCBIfam" id="TIGR00036"/>
    </source>
</evidence>
<keyword evidence="5" id="KW-0220">Diaminopimelate biosynthesis</keyword>
<keyword evidence="8" id="KW-0457">Lysine biosynthesis</keyword>
<accession>A0A1R4FWS8</accession>
<comment type="pathway">
    <text evidence="9">Amino-acid biosynthesis; L-lysine biosynthesis via DAP pathway; (S)-tetrahydrodipicolinate from L-aspartate: step 4/4.</text>
</comment>
<keyword evidence="2" id="KW-0963">Cytoplasm</keyword>
<evidence type="ECO:0000259" key="14">
    <source>
        <dbReference type="Pfam" id="PF01113"/>
    </source>
</evidence>
<proteinExistence type="inferred from homology"/>
<feature type="domain" description="Dihydrodipicolinate reductase N-terminal" evidence="14">
    <location>
        <begin position="2"/>
        <end position="86"/>
    </location>
</feature>